<keyword evidence="2" id="KW-1185">Reference proteome</keyword>
<evidence type="ECO:0000313" key="1">
    <source>
        <dbReference type="EMBL" id="VBB17364.1"/>
    </source>
</evidence>
<proteinExistence type="predicted"/>
<protein>
    <submittedName>
        <fullName evidence="1">Uncharacterized protein</fullName>
    </submittedName>
</protein>
<accession>A0AAJ5NF90</accession>
<sequence length="268" mass="30051">MSTVVTSPTVIFPRKERAIGRARYRSCSAPRLNTEMRWTYALRASAIVELVETGGPPRLAATQSGSGGSVWYPDAAPATPTRPLLTMPLPAEGVRGFTSLGVNDWRQARAQLPQTCLRGKYPIRGKALGAYRGWASSRRVPWPRRTNGPGEHGSPDPAGSLYELCARIEVPCRMPGFDYAYWPIEVGQHYRGAYLQEFWVYQEFLLADHTYLPIRCVAVPRRFLLCQHVRGRCQQYRPIPWYACILQHRATARRTSGGLPGGVHGRLE</sequence>
<organism evidence="1 2">
    <name type="scientific">Burkholderia stabilis</name>
    <dbReference type="NCBI Taxonomy" id="95485"/>
    <lineage>
        <taxon>Bacteria</taxon>
        <taxon>Pseudomonadati</taxon>
        <taxon>Pseudomonadota</taxon>
        <taxon>Betaproteobacteria</taxon>
        <taxon>Burkholderiales</taxon>
        <taxon>Burkholderiaceae</taxon>
        <taxon>Burkholderia</taxon>
        <taxon>Burkholderia cepacia complex</taxon>
    </lineage>
</organism>
<reference evidence="1 2" key="1">
    <citation type="submission" date="2017-11" db="EMBL/GenBank/DDBJ databases">
        <authorList>
            <person name="Seth-Smith MB H."/>
        </authorList>
    </citation>
    <scope>NUCLEOTIDE SEQUENCE [LARGE SCALE GENOMIC DNA]</scope>
    <source>
        <strain evidence="1">E</strain>
    </source>
</reference>
<name>A0AAJ5NF90_9BURK</name>
<dbReference type="Proteomes" id="UP000268684">
    <property type="component" value="Chromosome III"/>
</dbReference>
<dbReference type="AlphaFoldDB" id="A0AAJ5NF90"/>
<evidence type="ECO:0000313" key="2">
    <source>
        <dbReference type="Proteomes" id="UP000268684"/>
    </source>
</evidence>
<gene>
    <name evidence="1" type="ORF">BSTAB16_7579</name>
</gene>
<dbReference type="EMBL" id="LR025744">
    <property type="protein sequence ID" value="VBB17364.1"/>
    <property type="molecule type" value="Genomic_DNA"/>
</dbReference>